<gene>
    <name evidence="1" type="ORF">HINF_LOCUS43502</name>
    <name evidence="2" type="ORF">HINF_LOCUS43505</name>
    <name evidence="3" type="ORF">HINF_LOCUS46825</name>
    <name evidence="4" type="ORF">HINF_LOCUS46828</name>
</gene>
<dbReference type="Proteomes" id="UP001642409">
    <property type="component" value="Unassembled WGS sequence"/>
</dbReference>
<dbReference type="EMBL" id="CAXDID020000208">
    <property type="protein sequence ID" value="CAL6056027.1"/>
    <property type="molecule type" value="Genomic_DNA"/>
</dbReference>
<protein>
    <submittedName>
        <fullName evidence="3">Hypothetical_protein</fullName>
    </submittedName>
</protein>
<organism evidence="2">
    <name type="scientific">Hexamita inflata</name>
    <dbReference type="NCBI Taxonomy" id="28002"/>
    <lineage>
        <taxon>Eukaryota</taxon>
        <taxon>Metamonada</taxon>
        <taxon>Diplomonadida</taxon>
        <taxon>Hexamitidae</taxon>
        <taxon>Hexamitinae</taxon>
        <taxon>Hexamita</taxon>
    </lineage>
</organism>
<keyword evidence="5" id="KW-1185">Reference proteome</keyword>
<sequence>MFGGRNAIHYLKTVYQRLQVLFSRRNVSASVSVNKTRKLVLWRVIRRIYQESFKLGGLFFIPSVCFLHFCSDTFVFGKKSIDWLLLQVPLLQTVFNSSNGRCIRSNIEFTVESL</sequence>
<accession>A0AA86QBP4</accession>
<evidence type="ECO:0000313" key="2">
    <source>
        <dbReference type="EMBL" id="CAI9955860.1"/>
    </source>
</evidence>
<dbReference type="EMBL" id="CATOUU010000868">
    <property type="protein sequence ID" value="CAI9955860.1"/>
    <property type="molecule type" value="Genomic_DNA"/>
</dbReference>
<comment type="caution">
    <text evidence="2">The sequence shown here is derived from an EMBL/GenBank/DDBJ whole genome shotgun (WGS) entry which is preliminary data.</text>
</comment>
<dbReference type="EMBL" id="CATOUU010000868">
    <property type="protein sequence ID" value="CAI9955857.1"/>
    <property type="molecule type" value="Genomic_DNA"/>
</dbReference>
<reference evidence="3 5" key="2">
    <citation type="submission" date="2024-07" db="EMBL/GenBank/DDBJ databases">
        <authorList>
            <person name="Akdeniz Z."/>
        </authorList>
    </citation>
    <scope>NUCLEOTIDE SEQUENCE [LARGE SCALE GENOMIC DNA]</scope>
</reference>
<name>A0AA86QBP4_9EUKA</name>
<evidence type="ECO:0000313" key="5">
    <source>
        <dbReference type="Proteomes" id="UP001642409"/>
    </source>
</evidence>
<reference evidence="2" key="1">
    <citation type="submission" date="2023-06" db="EMBL/GenBank/DDBJ databases">
        <authorList>
            <person name="Kurt Z."/>
        </authorList>
    </citation>
    <scope>NUCLEOTIDE SEQUENCE</scope>
</reference>
<evidence type="ECO:0000313" key="4">
    <source>
        <dbReference type="EMBL" id="CAL6056027.1"/>
    </source>
</evidence>
<evidence type="ECO:0000313" key="3">
    <source>
        <dbReference type="EMBL" id="CAL6056021.1"/>
    </source>
</evidence>
<proteinExistence type="predicted"/>
<evidence type="ECO:0000313" key="1">
    <source>
        <dbReference type="EMBL" id="CAI9955857.1"/>
    </source>
</evidence>
<dbReference type="AlphaFoldDB" id="A0AA86QBP4"/>
<dbReference type="EMBL" id="CAXDID020000208">
    <property type="protein sequence ID" value="CAL6056021.1"/>
    <property type="molecule type" value="Genomic_DNA"/>
</dbReference>